<dbReference type="InterPro" id="IPR000485">
    <property type="entry name" value="AsnC-type_HTH_dom"/>
</dbReference>
<dbReference type="Pfam" id="PF13412">
    <property type="entry name" value="HTH_24"/>
    <property type="match status" value="1"/>
</dbReference>
<dbReference type="GO" id="GO:0043200">
    <property type="term" value="P:response to amino acid"/>
    <property type="evidence" value="ECO:0007669"/>
    <property type="project" value="TreeGrafter"/>
</dbReference>
<gene>
    <name evidence="5" type="ORF">METZ01_LOCUS205886</name>
</gene>
<feature type="non-terminal residue" evidence="5">
    <location>
        <position position="126"/>
    </location>
</feature>
<dbReference type="Pfam" id="PF01037">
    <property type="entry name" value="AsnC_trans_reg"/>
    <property type="match status" value="1"/>
</dbReference>
<evidence type="ECO:0000256" key="3">
    <source>
        <dbReference type="ARBA" id="ARBA00023163"/>
    </source>
</evidence>
<dbReference type="PANTHER" id="PTHR30154:SF53">
    <property type="entry name" value="HTH-TYPE TRANSCRIPTIONAL REGULATOR LRPC"/>
    <property type="match status" value="1"/>
</dbReference>
<dbReference type="EMBL" id="UINC01045815">
    <property type="protein sequence ID" value="SVB53032.1"/>
    <property type="molecule type" value="Genomic_DNA"/>
</dbReference>
<dbReference type="GO" id="GO:0043565">
    <property type="term" value="F:sequence-specific DNA binding"/>
    <property type="evidence" value="ECO:0007669"/>
    <property type="project" value="InterPro"/>
</dbReference>
<feature type="domain" description="HTH asnC-type" evidence="4">
    <location>
        <begin position="3"/>
        <end position="64"/>
    </location>
</feature>
<dbReference type="AlphaFoldDB" id="A0A382ERQ2"/>
<evidence type="ECO:0000256" key="2">
    <source>
        <dbReference type="ARBA" id="ARBA00023125"/>
    </source>
</evidence>
<dbReference type="InterPro" id="IPR011991">
    <property type="entry name" value="ArsR-like_HTH"/>
</dbReference>
<dbReference type="SUPFAM" id="SSF46785">
    <property type="entry name" value="Winged helix' DNA-binding domain"/>
    <property type="match status" value="1"/>
</dbReference>
<dbReference type="PRINTS" id="PR00033">
    <property type="entry name" value="HTHASNC"/>
</dbReference>
<dbReference type="SMART" id="SM00344">
    <property type="entry name" value="HTH_ASNC"/>
    <property type="match status" value="1"/>
</dbReference>
<dbReference type="PROSITE" id="PS50956">
    <property type="entry name" value="HTH_ASNC_2"/>
    <property type="match status" value="1"/>
</dbReference>
<reference evidence="5" key="1">
    <citation type="submission" date="2018-05" db="EMBL/GenBank/DDBJ databases">
        <authorList>
            <person name="Lanie J.A."/>
            <person name="Ng W.-L."/>
            <person name="Kazmierczak K.M."/>
            <person name="Andrzejewski T.M."/>
            <person name="Davidsen T.M."/>
            <person name="Wayne K.J."/>
            <person name="Tettelin H."/>
            <person name="Glass J.I."/>
            <person name="Rusch D."/>
            <person name="Podicherti R."/>
            <person name="Tsui H.-C.T."/>
            <person name="Winkler M.E."/>
        </authorList>
    </citation>
    <scope>NUCLEOTIDE SEQUENCE</scope>
</reference>
<keyword evidence="1" id="KW-0805">Transcription regulation</keyword>
<evidence type="ECO:0000259" key="4">
    <source>
        <dbReference type="PROSITE" id="PS50956"/>
    </source>
</evidence>
<keyword evidence="2" id="KW-0238">DNA-binding</keyword>
<dbReference type="CDD" id="cd00090">
    <property type="entry name" value="HTH_ARSR"/>
    <property type="match status" value="1"/>
</dbReference>
<dbReference type="InterPro" id="IPR019887">
    <property type="entry name" value="Tscrpt_reg_AsnC/Lrp_C"/>
</dbReference>
<name>A0A382ERQ2_9ZZZZ</name>
<dbReference type="Gene3D" id="1.10.10.10">
    <property type="entry name" value="Winged helix-like DNA-binding domain superfamily/Winged helix DNA-binding domain"/>
    <property type="match status" value="1"/>
</dbReference>
<protein>
    <recommendedName>
        <fullName evidence="4">HTH asnC-type domain-containing protein</fullName>
    </recommendedName>
</protein>
<dbReference type="InterPro" id="IPR019888">
    <property type="entry name" value="Tscrpt_reg_AsnC-like"/>
</dbReference>
<dbReference type="InterPro" id="IPR036388">
    <property type="entry name" value="WH-like_DNA-bd_sf"/>
</dbReference>
<evidence type="ECO:0000256" key="1">
    <source>
        <dbReference type="ARBA" id="ARBA00023015"/>
    </source>
</evidence>
<dbReference type="PANTHER" id="PTHR30154">
    <property type="entry name" value="LEUCINE-RESPONSIVE REGULATORY PROTEIN"/>
    <property type="match status" value="1"/>
</dbReference>
<sequence length="126" mass="14055">MTIDDIDRQILISLQQEGRKTASQIAKELNLTVPTITERIRKLQEGSVIQAFQAVVDPRSVGLDVTAMITVISSSSDKYNKVIKKAKETPEVIQCFSTTGMGSLMLWVATENSQTLEELLRTIQSW</sequence>
<dbReference type="GO" id="GO:0005829">
    <property type="term" value="C:cytosol"/>
    <property type="evidence" value="ECO:0007669"/>
    <property type="project" value="TreeGrafter"/>
</dbReference>
<dbReference type="Gene3D" id="3.30.70.920">
    <property type="match status" value="1"/>
</dbReference>
<proteinExistence type="predicted"/>
<keyword evidence="3" id="KW-0804">Transcription</keyword>
<accession>A0A382ERQ2</accession>
<evidence type="ECO:0000313" key="5">
    <source>
        <dbReference type="EMBL" id="SVB53032.1"/>
    </source>
</evidence>
<organism evidence="5">
    <name type="scientific">marine metagenome</name>
    <dbReference type="NCBI Taxonomy" id="408172"/>
    <lineage>
        <taxon>unclassified sequences</taxon>
        <taxon>metagenomes</taxon>
        <taxon>ecological metagenomes</taxon>
    </lineage>
</organism>
<dbReference type="InterPro" id="IPR036390">
    <property type="entry name" value="WH_DNA-bd_sf"/>
</dbReference>